<evidence type="ECO:0000313" key="2">
    <source>
        <dbReference type="EMBL" id="TPG82235.1"/>
    </source>
</evidence>
<protein>
    <submittedName>
        <fullName evidence="2">Uncharacterized protein</fullName>
    </submittedName>
</protein>
<name>A0A502I7I1_9PSED</name>
<reference evidence="2 3" key="1">
    <citation type="journal article" date="2019" name="Environ. Microbiol.">
        <title>Species interactions and distinct microbial communities in high Arctic permafrost affected cryosols are associated with the CH4 and CO2 gas fluxes.</title>
        <authorList>
            <person name="Altshuler I."/>
            <person name="Hamel J."/>
            <person name="Turney S."/>
            <person name="Magnuson E."/>
            <person name="Levesque R."/>
            <person name="Greer C."/>
            <person name="Whyte L.G."/>
        </authorList>
    </citation>
    <scope>NUCLEOTIDE SEQUENCE [LARGE SCALE GENOMIC DNA]</scope>
    <source>
        <strain evidence="2 3">OWC5</strain>
    </source>
</reference>
<dbReference type="RefSeq" id="WP_140680520.1">
    <property type="nucleotide sequence ID" value="NZ_RCZA01000008.1"/>
</dbReference>
<sequence length="61" mass="6919">MDIELDKFQKDLLESVREMNESQTLPIVDGRPLTKKRIDSPMSSPATRSNNVSLKVKKSDT</sequence>
<evidence type="ECO:0000256" key="1">
    <source>
        <dbReference type="SAM" id="MobiDB-lite"/>
    </source>
</evidence>
<proteinExistence type="predicted"/>
<feature type="compositionally biased region" description="Polar residues" evidence="1">
    <location>
        <begin position="41"/>
        <end position="53"/>
    </location>
</feature>
<organism evidence="2 3">
    <name type="scientific">Pseudomonas mandelii</name>
    <dbReference type="NCBI Taxonomy" id="75612"/>
    <lineage>
        <taxon>Bacteria</taxon>
        <taxon>Pseudomonadati</taxon>
        <taxon>Pseudomonadota</taxon>
        <taxon>Gammaproteobacteria</taxon>
        <taxon>Pseudomonadales</taxon>
        <taxon>Pseudomonadaceae</taxon>
        <taxon>Pseudomonas</taxon>
    </lineage>
</organism>
<feature type="region of interest" description="Disordered" evidence="1">
    <location>
        <begin position="31"/>
        <end position="61"/>
    </location>
</feature>
<dbReference type="Proteomes" id="UP000320914">
    <property type="component" value="Unassembled WGS sequence"/>
</dbReference>
<evidence type="ECO:0000313" key="3">
    <source>
        <dbReference type="Proteomes" id="UP000320914"/>
    </source>
</evidence>
<accession>A0A502I7I1</accession>
<gene>
    <name evidence="2" type="ORF">EAH74_19815</name>
</gene>
<dbReference type="EMBL" id="RCZA01000008">
    <property type="protein sequence ID" value="TPG82235.1"/>
    <property type="molecule type" value="Genomic_DNA"/>
</dbReference>
<comment type="caution">
    <text evidence="2">The sequence shown here is derived from an EMBL/GenBank/DDBJ whole genome shotgun (WGS) entry which is preliminary data.</text>
</comment>
<dbReference type="AlphaFoldDB" id="A0A502I7I1"/>